<accession>A0A840NXZ1</accession>
<gene>
    <name evidence="7" type="ORF">HNP84_003470</name>
</gene>
<dbReference type="Gene3D" id="1.20.5.1930">
    <property type="match status" value="1"/>
</dbReference>
<dbReference type="EMBL" id="JACHGN010000006">
    <property type="protein sequence ID" value="MBB5133744.1"/>
    <property type="molecule type" value="Genomic_DNA"/>
</dbReference>
<dbReference type="GO" id="GO:0046983">
    <property type="term" value="F:protein dimerization activity"/>
    <property type="evidence" value="ECO:0007669"/>
    <property type="project" value="InterPro"/>
</dbReference>
<dbReference type="Gene3D" id="3.30.565.10">
    <property type="entry name" value="Histidine kinase-like ATPase, C-terminal domain"/>
    <property type="match status" value="1"/>
</dbReference>
<keyword evidence="4" id="KW-0472">Membrane</keyword>
<evidence type="ECO:0000256" key="1">
    <source>
        <dbReference type="ARBA" id="ARBA00022679"/>
    </source>
</evidence>
<name>A0A840NXZ1_9ACTN</name>
<dbReference type="AlphaFoldDB" id="A0A840NXZ1"/>
<feature type="transmembrane region" description="Helical" evidence="4">
    <location>
        <begin position="132"/>
        <end position="153"/>
    </location>
</feature>
<dbReference type="InterPro" id="IPR011712">
    <property type="entry name" value="Sig_transdc_His_kin_sub3_dim/P"/>
</dbReference>
<dbReference type="InterPro" id="IPR003594">
    <property type="entry name" value="HATPase_dom"/>
</dbReference>
<evidence type="ECO:0000256" key="2">
    <source>
        <dbReference type="ARBA" id="ARBA00022777"/>
    </source>
</evidence>
<sequence length="367" mass="38919">MRRLGPEEWSGLAMFVVSAVVGGPVILGTIEVSIPRPWWIALLAVFVVATVVVGGSGRPRWVRHSALAAAVVAAWAVVASAAQPGLLPVLLVVAAAVSAYAVPVWAGLAVVALNTVVLVLVMLRAGGGAPDVALVTGFYALIQVATLLSSLAIEREKRMRRKLTEAHVELQAASVLLSESARTAERLRISRDLHDLIGHQLTVLALELEAARHRDGERAREHVERAGQVARDLLADVRATVGRMRTESPDLTAALRRIVRDLPGLEVSIEVAPEVRVGEEQTVALVRAVQEVVTNTIRHAEARELWIDIAPDGDGVRLTATDDGRGAVAPVLGNGLSGLVERFEALGGDVSIDGRKGFQVIARAPAS</sequence>
<feature type="transmembrane region" description="Helical" evidence="4">
    <location>
        <begin position="109"/>
        <end position="126"/>
    </location>
</feature>
<dbReference type="Pfam" id="PF02518">
    <property type="entry name" value="HATPase_c"/>
    <property type="match status" value="1"/>
</dbReference>
<evidence type="ECO:0000256" key="4">
    <source>
        <dbReference type="SAM" id="Phobius"/>
    </source>
</evidence>
<evidence type="ECO:0000313" key="7">
    <source>
        <dbReference type="EMBL" id="MBB5133744.1"/>
    </source>
</evidence>
<dbReference type="GO" id="GO:0000155">
    <property type="term" value="F:phosphorelay sensor kinase activity"/>
    <property type="evidence" value="ECO:0007669"/>
    <property type="project" value="InterPro"/>
</dbReference>
<feature type="domain" description="Histidine kinase/HSP90-like ATPase" evidence="5">
    <location>
        <begin position="283"/>
        <end position="331"/>
    </location>
</feature>
<keyword evidence="4" id="KW-0812">Transmembrane</keyword>
<evidence type="ECO:0000259" key="5">
    <source>
        <dbReference type="Pfam" id="PF02518"/>
    </source>
</evidence>
<dbReference type="CDD" id="cd16917">
    <property type="entry name" value="HATPase_UhpB-NarQ-NarX-like"/>
    <property type="match status" value="1"/>
</dbReference>
<keyword evidence="4" id="KW-1133">Transmembrane helix</keyword>
<dbReference type="Proteomes" id="UP000578449">
    <property type="component" value="Unassembled WGS sequence"/>
</dbReference>
<dbReference type="InterPro" id="IPR050482">
    <property type="entry name" value="Sensor_HK_TwoCompSys"/>
</dbReference>
<proteinExistence type="predicted"/>
<dbReference type="SUPFAM" id="SSF55874">
    <property type="entry name" value="ATPase domain of HSP90 chaperone/DNA topoisomerase II/histidine kinase"/>
    <property type="match status" value="1"/>
</dbReference>
<comment type="caution">
    <text evidence="7">The sequence shown here is derived from an EMBL/GenBank/DDBJ whole genome shotgun (WGS) entry which is preliminary data.</text>
</comment>
<dbReference type="InterPro" id="IPR036890">
    <property type="entry name" value="HATPase_C_sf"/>
</dbReference>
<keyword evidence="1" id="KW-0808">Transferase</keyword>
<feature type="transmembrane region" description="Helical" evidence="4">
    <location>
        <begin position="36"/>
        <end position="54"/>
    </location>
</feature>
<dbReference type="PANTHER" id="PTHR24421">
    <property type="entry name" value="NITRATE/NITRITE SENSOR PROTEIN NARX-RELATED"/>
    <property type="match status" value="1"/>
</dbReference>
<reference evidence="7 8" key="1">
    <citation type="submission" date="2020-08" db="EMBL/GenBank/DDBJ databases">
        <title>Genomic Encyclopedia of Type Strains, Phase IV (KMG-IV): sequencing the most valuable type-strain genomes for metagenomic binning, comparative biology and taxonomic classification.</title>
        <authorList>
            <person name="Goeker M."/>
        </authorList>
    </citation>
    <scope>NUCLEOTIDE SEQUENCE [LARGE SCALE GENOMIC DNA]</scope>
    <source>
        <strain evidence="7 8">DSM 45615</strain>
    </source>
</reference>
<feature type="domain" description="Signal transduction histidine kinase subgroup 3 dimerisation and phosphoacceptor" evidence="6">
    <location>
        <begin position="185"/>
        <end position="247"/>
    </location>
</feature>
<keyword evidence="3" id="KW-0902">Two-component regulatory system</keyword>
<keyword evidence="2 7" id="KW-0418">Kinase</keyword>
<evidence type="ECO:0000313" key="8">
    <source>
        <dbReference type="Proteomes" id="UP000578449"/>
    </source>
</evidence>
<dbReference type="Pfam" id="PF07730">
    <property type="entry name" value="HisKA_3"/>
    <property type="match status" value="1"/>
</dbReference>
<dbReference type="GO" id="GO:0016020">
    <property type="term" value="C:membrane"/>
    <property type="evidence" value="ECO:0007669"/>
    <property type="project" value="InterPro"/>
</dbReference>
<evidence type="ECO:0000256" key="3">
    <source>
        <dbReference type="ARBA" id="ARBA00023012"/>
    </source>
</evidence>
<dbReference type="RefSeq" id="WP_221336330.1">
    <property type="nucleotide sequence ID" value="NZ_BAABIX010000001.1"/>
</dbReference>
<keyword evidence="8" id="KW-1185">Reference proteome</keyword>
<feature type="transmembrane region" description="Helical" evidence="4">
    <location>
        <begin position="12"/>
        <end position="30"/>
    </location>
</feature>
<organism evidence="7 8">
    <name type="scientific">Thermocatellispora tengchongensis</name>
    <dbReference type="NCBI Taxonomy" id="1073253"/>
    <lineage>
        <taxon>Bacteria</taxon>
        <taxon>Bacillati</taxon>
        <taxon>Actinomycetota</taxon>
        <taxon>Actinomycetes</taxon>
        <taxon>Streptosporangiales</taxon>
        <taxon>Streptosporangiaceae</taxon>
        <taxon>Thermocatellispora</taxon>
    </lineage>
</organism>
<protein>
    <submittedName>
        <fullName evidence="7">Signal transduction histidine kinase</fullName>
    </submittedName>
</protein>
<evidence type="ECO:0000259" key="6">
    <source>
        <dbReference type="Pfam" id="PF07730"/>
    </source>
</evidence>